<dbReference type="InterPro" id="IPR029058">
    <property type="entry name" value="AB_hydrolase_fold"/>
</dbReference>
<reference evidence="2" key="1">
    <citation type="submission" date="2023-10" db="EMBL/GenBank/DDBJ databases">
        <authorList>
            <person name="Noh H."/>
        </authorList>
    </citation>
    <scope>NUCLEOTIDE SEQUENCE</scope>
    <source>
        <strain evidence="2">DUCC4014</strain>
    </source>
</reference>
<dbReference type="PANTHER" id="PTHR43798">
    <property type="entry name" value="MONOACYLGLYCEROL LIPASE"/>
    <property type="match status" value="1"/>
</dbReference>
<dbReference type="SUPFAM" id="SSF53474">
    <property type="entry name" value="alpha/beta-Hydrolases"/>
    <property type="match status" value="1"/>
</dbReference>
<dbReference type="Gene3D" id="3.40.50.1820">
    <property type="entry name" value="alpha/beta hydrolase"/>
    <property type="match status" value="1"/>
</dbReference>
<sequence length="296" mass="30754">MADPLPQFLANTTAVPVPGGRTVTLYTAGAASSADVVLLESGLGQGAAYWGAVVDGIVASAPELRVVGYDRAGYGTSSPPTDDRSLHAMAGDLSAVVSSLNASRLVLVGHSWGGPIIRTYVAASSSAPLHGMVLVDHSDERCPFYFSRSMSWAFWLQSWLYQPLAAVGLLGMMMRRGFKTLPRVYAARSVADSTSAAAARAGALEVANVAGLRELLTHPPELGDTPLVVISAKDGGPHKEGSTRGLLSAAHKETAASVKNGTFVLAEKSGHIVPVDEPGLVAGHIVSLFRGRVNAD</sequence>
<evidence type="ECO:0000259" key="1">
    <source>
        <dbReference type="Pfam" id="PF00561"/>
    </source>
</evidence>
<dbReference type="GeneID" id="87803338"/>
<accession>A0AAF1BGL5</accession>
<dbReference type="Pfam" id="PF00561">
    <property type="entry name" value="Abhydrolase_1"/>
    <property type="match status" value="1"/>
</dbReference>
<dbReference type="Proteomes" id="UP000827549">
    <property type="component" value="Chromosome 1"/>
</dbReference>
<dbReference type="PANTHER" id="PTHR43798:SF33">
    <property type="entry name" value="HYDROLASE, PUTATIVE (AFU_ORTHOLOGUE AFUA_2G14860)-RELATED"/>
    <property type="match status" value="1"/>
</dbReference>
<proteinExistence type="predicted"/>
<name>A0AAF1BGL5_9TREE</name>
<keyword evidence="2" id="KW-0378">Hydrolase</keyword>
<dbReference type="InterPro" id="IPR050266">
    <property type="entry name" value="AB_hydrolase_sf"/>
</dbReference>
<dbReference type="GO" id="GO:0047372">
    <property type="term" value="F:monoacylglycerol lipase activity"/>
    <property type="evidence" value="ECO:0007669"/>
    <property type="project" value="TreeGrafter"/>
</dbReference>
<dbReference type="RefSeq" id="XP_062622487.1">
    <property type="nucleotide sequence ID" value="XM_062766503.1"/>
</dbReference>
<keyword evidence="3" id="KW-1185">Reference proteome</keyword>
<evidence type="ECO:0000313" key="3">
    <source>
        <dbReference type="Proteomes" id="UP000827549"/>
    </source>
</evidence>
<dbReference type="GO" id="GO:0046464">
    <property type="term" value="P:acylglycerol catabolic process"/>
    <property type="evidence" value="ECO:0007669"/>
    <property type="project" value="TreeGrafter"/>
</dbReference>
<gene>
    <name evidence="2" type="primary">HYES</name>
    <name evidence="2" type="ORF">LOC62_01G000076</name>
</gene>
<protein>
    <submittedName>
        <fullName evidence="2">Soluble epoxide hydrolase</fullName>
    </submittedName>
</protein>
<evidence type="ECO:0000313" key="2">
    <source>
        <dbReference type="EMBL" id="WOO76455.1"/>
    </source>
</evidence>
<dbReference type="GO" id="GO:0016020">
    <property type="term" value="C:membrane"/>
    <property type="evidence" value="ECO:0007669"/>
    <property type="project" value="TreeGrafter"/>
</dbReference>
<dbReference type="EMBL" id="CP086714">
    <property type="protein sequence ID" value="WOO76455.1"/>
    <property type="molecule type" value="Genomic_DNA"/>
</dbReference>
<dbReference type="InterPro" id="IPR000073">
    <property type="entry name" value="AB_hydrolase_1"/>
</dbReference>
<feature type="domain" description="AB hydrolase-1" evidence="1">
    <location>
        <begin position="36"/>
        <end position="163"/>
    </location>
</feature>
<organism evidence="2 3">
    <name type="scientific">Vanrija pseudolonga</name>
    <dbReference type="NCBI Taxonomy" id="143232"/>
    <lineage>
        <taxon>Eukaryota</taxon>
        <taxon>Fungi</taxon>
        <taxon>Dikarya</taxon>
        <taxon>Basidiomycota</taxon>
        <taxon>Agaricomycotina</taxon>
        <taxon>Tremellomycetes</taxon>
        <taxon>Trichosporonales</taxon>
        <taxon>Trichosporonaceae</taxon>
        <taxon>Vanrija</taxon>
    </lineage>
</organism>
<dbReference type="AlphaFoldDB" id="A0AAF1BGL5"/>